<name>A0A078A9R8_STYLE</name>
<dbReference type="GO" id="GO:0033550">
    <property type="term" value="F:MAP kinase tyrosine phosphatase activity"/>
    <property type="evidence" value="ECO:0007669"/>
    <property type="project" value="TreeGrafter"/>
</dbReference>
<evidence type="ECO:0000256" key="4">
    <source>
        <dbReference type="ARBA" id="ARBA00022912"/>
    </source>
</evidence>
<dbReference type="SUPFAM" id="SSF52799">
    <property type="entry name" value="(Phosphotyrosine protein) phosphatases II"/>
    <property type="match status" value="1"/>
</dbReference>
<feature type="compositionally biased region" description="Polar residues" evidence="5">
    <location>
        <begin position="221"/>
        <end position="260"/>
    </location>
</feature>
<feature type="region of interest" description="Disordered" evidence="5">
    <location>
        <begin position="221"/>
        <end position="269"/>
    </location>
</feature>
<dbReference type="InterPro" id="IPR016130">
    <property type="entry name" value="Tyr_Pase_AS"/>
</dbReference>
<dbReference type="PROSITE" id="PS50054">
    <property type="entry name" value="TYR_PHOSPHATASE_DUAL"/>
    <property type="match status" value="1"/>
</dbReference>
<evidence type="ECO:0000313" key="8">
    <source>
        <dbReference type="EMBL" id="CDW78924.1"/>
    </source>
</evidence>
<evidence type="ECO:0000256" key="1">
    <source>
        <dbReference type="ARBA" id="ARBA00008601"/>
    </source>
</evidence>
<dbReference type="SMART" id="SM00195">
    <property type="entry name" value="DSPc"/>
    <property type="match status" value="1"/>
</dbReference>
<sequence length="386" mass="43096">MAASNKDLLVKTGITHILTVAKDHPPKFPSSFTYKVVKVLDLPSTNLKQRFMPCIQFIQDAVSKNGKVFVHCYAGVSRSATIVIAYLMLEHGLSFSAAIKLVKSKRPFINPNDGFRKQLLLFEKDLRQQKSQKENVQTGNLLVTQGMKFQNLISQADQKFQEQRQISGISQGQNKMQLSKLIQQSLGMGNGAYNSDQHSIVGSASKYSRTGFLGSMMPATQLNSNRPNFHAITQDNQSQPLSSSSSVKINQQHKIQTAQQKLRDKSQRPLGIVQSPQAADNEIGQYKQRGKSEVMNGAKIPFMNLRLKELDKQNQQIKASGSRLRQELIYSSNHRANNLIGNGIMGVSKTYNHVKLNPIQDQKHSNILGMAIADSRFGMPLNIQNF</sequence>
<dbReference type="Gene3D" id="3.90.190.10">
    <property type="entry name" value="Protein tyrosine phosphatase superfamily"/>
    <property type="match status" value="1"/>
</dbReference>
<dbReference type="GO" id="GO:0043409">
    <property type="term" value="P:negative regulation of MAPK cascade"/>
    <property type="evidence" value="ECO:0007669"/>
    <property type="project" value="TreeGrafter"/>
</dbReference>
<evidence type="ECO:0000256" key="3">
    <source>
        <dbReference type="ARBA" id="ARBA00022801"/>
    </source>
</evidence>
<dbReference type="PROSITE" id="PS00383">
    <property type="entry name" value="TYR_PHOSPHATASE_1"/>
    <property type="match status" value="1"/>
</dbReference>
<evidence type="ECO:0000313" key="9">
    <source>
        <dbReference type="Proteomes" id="UP000039865"/>
    </source>
</evidence>
<dbReference type="InterPro" id="IPR000340">
    <property type="entry name" value="Dual-sp_phosphatase_cat-dom"/>
</dbReference>
<dbReference type="CDD" id="cd14498">
    <property type="entry name" value="DSP"/>
    <property type="match status" value="1"/>
</dbReference>
<dbReference type="PROSITE" id="PS50056">
    <property type="entry name" value="TYR_PHOSPHATASE_2"/>
    <property type="match status" value="1"/>
</dbReference>
<protein>
    <recommendedName>
        <fullName evidence="2">protein-tyrosine-phosphatase</fullName>
        <ecNumber evidence="2">3.1.3.48</ecNumber>
    </recommendedName>
</protein>
<comment type="similarity">
    <text evidence="1">Belongs to the protein-tyrosine phosphatase family. Non-receptor class dual specificity subfamily.</text>
</comment>
<keyword evidence="9" id="KW-1185">Reference proteome</keyword>
<evidence type="ECO:0000259" key="6">
    <source>
        <dbReference type="PROSITE" id="PS50054"/>
    </source>
</evidence>
<dbReference type="InterPro" id="IPR020422">
    <property type="entry name" value="TYR_PHOSPHATASE_DUAL_dom"/>
</dbReference>
<reference evidence="8 9" key="1">
    <citation type="submission" date="2014-06" db="EMBL/GenBank/DDBJ databases">
        <authorList>
            <person name="Swart Estienne"/>
        </authorList>
    </citation>
    <scope>NUCLEOTIDE SEQUENCE [LARGE SCALE GENOMIC DNA]</scope>
    <source>
        <strain evidence="8 9">130c</strain>
    </source>
</reference>
<dbReference type="GO" id="GO:0008330">
    <property type="term" value="F:protein tyrosine/threonine phosphatase activity"/>
    <property type="evidence" value="ECO:0007669"/>
    <property type="project" value="TreeGrafter"/>
</dbReference>
<evidence type="ECO:0000256" key="2">
    <source>
        <dbReference type="ARBA" id="ARBA00013064"/>
    </source>
</evidence>
<keyword evidence="3" id="KW-0378">Hydrolase</keyword>
<dbReference type="EMBL" id="CCKQ01007539">
    <property type="protein sequence ID" value="CDW78924.1"/>
    <property type="molecule type" value="Genomic_DNA"/>
</dbReference>
<dbReference type="PANTHER" id="PTHR10159">
    <property type="entry name" value="DUAL SPECIFICITY PROTEIN PHOSPHATASE"/>
    <property type="match status" value="1"/>
</dbReference>
<dbReference type="PANTHER" id="PTHR10159:SF511">
    <property type="entry name" value="DUAL SPECIFICITY PROTEIN PHOSPHATASE 1"/>
    <property type="match status" value="1"/>
</dbReference>
<dbReference type="OrthoDB" id="10252009at2759"/>
<evidence type="ECO:0000259" key="7">
    <source>
        <dbReference type="PROSITE" id="PS50056"/>
    </source>
</evidence>
<dbReference type="EC" id="3.1.3.48" evidence="2"/>
<organism evidence="8 9">
    <name type="scientific">Stylonychia lemnae</name>
    <name type="common">Ciliate</name>
    <dbReference type="NCBI Taxonomy" id="5949"/>
    <lineage>
        <taxon>Eukaryota</taxon>
        <taxon>Sar</taxon>
        <taxon>Alveolata</taxon>
        <taxon>Ciliophora</taxon>
        <taxon>Intramacronucleata</taxon>
        <taxon>Spirotrichea</taxon>
        <taxon>Stichotrichia</taxon>
        <taxon>Sporadotrichida</taxon>
        <taxon>Oxytrichidae</taxon>
        <taxon>Stylonychinae</taxon>
        <taxon>Stylonychia</taxon>
    </lineage>
</organism>
<dbReference type="GO" id="GO:0005737">
    <property type="term" value="C:cytoplasm"/>
    <property type="evidence" value="ECO:0007669"/>
    <property type="project" value="TreeGrafter"/>
</dbReference>
<gene>
    <name evidence="8" type="primary">Contig15206.g16201</name>
    <name evidence="8" type="ORF">STYLEM_7909</name>
</gene>
<dbReference type="InterPro" id="IPR000387">
    <property type="entry name" value="Tyr_Pase_dom"/>
</dbReference>
<dbReference type="GO" id="GO:0017017">
    <property type="term" value="F:MAP kinase tyrosine/serine/threonine phosphatase activity"/>
    <property type="evidence" value="ECO:0007669"/>
    <property type="project" value="TreeGrafter"/>
</dbReference>
<evidence type="ECO:0000256" key="5">
    <source>
        <dbReference type="SAM" id="MobiDB-lite"/>
    </source>
</evidence>
<accession>A0A078A9R8</accession>
<feature type="domain" description="Tyrosine specific protein phosphatases" evidence="7">
    <location>
        <begin position="49"/>
        <end position="107"/>
    </location>
</feature>
<proteinExistence type="inferred from homology"/>
<feature type="domain" description="Tyrosine-protein phosphatase" evidence="6">
    <location>
        <begin position="1"/>
        <end position="128"/>
    </location>
</feature>
<keyword evidence="4" id="KW-0904">Protein phosphatase</keyword>
<dbReference type="InterPro" id="IPR029021">
    <property type="entry name" value="Prot-tyrosine_phosphatase-like"/>
</dbReference>
<dbReference type="Proteomes" id="UP000039865">
    <property type="component" value="Unassembled WGS sequence"/>
</dbReference>
<dbReference type="Pfam" id="PF00782">
    <property type="entry name" value="DSPc"/>
    <property type="match status" value="1"/>
</dbReference>
<dbReference type="InParanoid" id="A0A078A9R8"/>
<dbReference type="AlphaFoldDB" id="A0A078A9R8"/>